<feature type="transmembrane region" description="Helical" evidence="6">
    <location>
        <begin position="224"/>
        <end position="243"/>
    </location>
</feature>
<evidence type="ECO:0000256" key="1">
    <source>
        <dbReference type="ARBA" id="ARBA00004141"/>
    </source>
</evidence>
<evidence type="ECO:0000256" key="6">
    <source>
        <dbReference type="SAM" id="Phobius"/>
    </source>
</evidence>
<dbReference type="GO" id="GO:0016765">
    <property type="term" value="F:transferase activity, transferring alkyl or aryl (other than methyl) groups"/>
    <property type="evidence" value="ECO:0007669"/>
    <property type="project" value="InterPro"/>
</dbReference>
<feature type="transmembrane region" description="Helical" evidence="6">
    <location>
        <begin position="264"/>
        <end position="285"/>
    </location>
</feature>
<reference evidence="7 8" key="1">
    <citation type="journal article" date="2016" name="BMC Genomics">
        <title>Genomic analysis of the nitrate-respiring Sphingopyxis granuli (formerly Sphingomonas macrogoltabida) strain TFA.</title>
        <authorList>
            <person name="Garcia-Romero I."/>
            <person name="Perez-Pulido A.J."/>
            <person name="Gonzalez-Flores Y.E."/>
            <person name="Reyes-Ramirez F."/>
            <person name="Santero E."/>
            <person name="Floriano B."/>
        </authorList>
    </citation>
    <scope>NUCLEOTIDE SEQUENCE [LARGE SCALE GENOMIC DNA]</scope>
    <source>
        <strain evidence="7 8">TFA</strain>
    </source>
</reference>
<feature type="transmembrane region" description="Helical" evidence="6">
    <location>
        <begin position="459"/>
        <end position="476"/>
    </location>
</feature>
<keyword evidence="8" id="KW-1185">Reference proteome</keyword>
<name>A0AA86GLV5_9SPHN</name>
<dbReference type="InterPro" id="IPR000537">
    <property type="entry name" value="UbiA_prenyltransferase"/>
</dbReference>
<keyword evidence="3 6" id="KW-0812">Transmembrane</keyword>
<organism evidence="7 8">
    <name type="scientific">Sphingopyxis granuli</name>
    <dbReference type="NCBI Taxonomy" id="267128"/>
    <lineage>
        <taxon>Bacteria</taxon>
        <taxon>Pseudomonadati</taxon>
        <taxon>Pseudomonadota</taxon>
        <taxon>Alphaproteobacteria</taxon>
        <taxon>Sphingomonadales</taxon>
        <taxon>Sphingomonadaceae</taxon>
        <taxon>Sphingopyxis</taxon>
    </lineage>
</organism>
<evidence type="ECO:0000313" key="8">
    <source>
        <dbReference type="Proteomes" id="UP000058599"/>
    </source>
</evidence>
<dbReference type="Gene3D" id="3.40.50.1000">
    <property type="entry name" value="HAD superfamily/HAD-like"/>
    <property type="match status" value="1"/>
</dbReference>
<evidence type="ECO:0000313" key="7">
    <source>
        <dbReference type="EMBL" id="AMG75360.1"/>
    </source>
</evidence>
<dbReference type="KEGG" id="sgi:SGRAN_3013"/>
<accession>A0AA86GLV5</accession>
<comment type="subcellular location">
    <subcellularLocation>
        <location evidence="1">Membrane</location>
        <topology evidence="1">Multi-pass membrane protein</topology>
    </subcellularLocation>
</comment>
<feature type="transmembrane region" description="Helical" evidence="6">
    <location>
        <begin position="386"/>
        <end position="408"/>
    </location>
</feature>
<keyword evidence="4 6" id="KW-1133">Transmembrane helix</keyword>
<sequence length="477" mass="51876">MPPHDPAEPAKVALIVDLDRTLTRADVAVESLVRLMRRSPTLFWQLLIALLWGRAALKTRLARLDPVDPALLPLRTEVVDLIGEARRDGRPVILASAAHRRNVGRVARHLGLFDRYLGSSRRRNLKSAGKLHAIRAAIGDAPFDYVGDSTADRAIWREARRAYTVGVPTRSANEQRVGPPPRGPFRALVKAIRPHQWAKNALVFVPLATSGHILDFVALGQAALAFVSLSVIASSVYLLNDLLDIDADRRHARKRSRPLAAGDLGIPLALAISGAAAILGLAIGWFLLGPATFAALAAYFALTLAYSFRLKSAMIADVLALASLYTIRMIVGAAAIAVAPSMWLLIFSIFFFLSLGYLKRYVELDESRNERHQLLSGRGYVPSDKMFVAMGGVASGMVSLLVLLLFAAEKGEGGEYAHPALLWLLVIPLLYWLNRIWMMAGRGQVDGDPVAFALRDRRSIVVGALLAVIVVAAKYGG</sequence>
<dbReference type="EMBL" id="CP012199">
    <property type="protein sequence ID" value="AMG75360.1"/>
    <property type="molecule type" value="Genomic_DNA"/>
</dbReference>
<dbReference type="InterPro" id="IPR036412">
    <property type="entry name" value="HAD-like_sf"/>
</dbReference>
<dbReference type="GO" id="GO:0009247">
    <property type="term" value="P:glycolipid biosynthetic process"/>
    <property type="evidence" value="ECO:0007669"/>
    <property type="project" value="TreeGrafter"/>
</dbReference>
<proteinExistence type="predicted"/>
<dbReference type="NCBIfam" id="NF006088">
    <property type="entry name" value="PRK08238.1"/>
    <property type="match status" value="1"/>
</dbReference>
<evidence type="ECO:0000256" key="5">
    <source>
        <dbReference type="ARBA" id="ARBA00023136"/>
    </source>
</evidence>
<dbReference type="InterPro" id="IPR044878">
    <property type="entry name" value="UbiA_sf"/>
</dbReference>
<dbReference type="GO" id="GO:0005886">
    <property type="term" value="C:plasma membrane"/>
    <property type="evidence" value="ECO:0007669"/>
    <property type="project" value="TreeGrafter"/>
</dbReference>
<evidence type="ECO:0000256" key="2">
    <source>
        <dbReference type="ARBA" id="ARBA00022475"/>
    </source>
</evidence>
<evidence type="ECO:0000256" key="4">
    <source>
        <dbReference type="ARBA" id="ARBA00022989"/>
    </source>
</evidence>
<dbReference type="RefSeq" id="WP_067185019.1">
    <property type="nucleotide sequence ID" value="NZ_CP012199.1"/>
</dbReference>
<dbReference type="Gene3D" id="1.10.357.140">
    <property type="entry name" value="UbiA prenyltransferase"/>
    <property type="match status" value="1"/>
</dbReference>
<dbReference type="AlphaFoldDB" id="A0AA86GLV5"/>
<feature type="transmembrane region" description="Helical" evidence="6">
    <location>
        <begin position="291"/>
        <end position="308"/>
    </location>
</feature>
<keyword evidence="2" id="KW-1003">Cell membrane</keyword>
<dbReference type="Proteomes" id="UP000058599">
    <property type="component" value="Chromosome"/>
</dbReference>
<dbReference type="PANTHER" id="PTHR11048:SF5">
    <property type="entry name" value="DECAPRENYL-PHOSPHATE PHOSPHORIBOSYLTRANSFERASE"/>
    <property type="match status" value="1"/>
</dbReference>
<dbReference type="CDD" id="cd13963">
    <property type="entry name" value="PT_UbiA_2"/>
    <property type="match status" value="1"/>
</dbReference>
<dbReference type="SUPFAM" id="SSF56784">
    <property type="entry name" value="HAD-like"/>
    <property type="match status" value="1"/>
</dbReference>
<dbReference type="InterPro" id="IPR039653">
    <property type="entry name" value="Prenyltransferase"/>
</dbReference>
<dbReference type="PANTHER" id="PTHR11048">
    <property type="entry name" value="PRENYLTRANSFERASES"/>
    <property type="match status" value="1"/>
</dbReference>
<protein>
    <submittedName>
        <fullName evidence="7">UbiA prenyltransferase</fullName>
    </submittedName>
</protein>
<gene>
    <name evidence="7" type="ORF">SGRAN_3013</name>
</gene>
<keyword evidence="5 6" id="KW-0472">Membrane</keyword>
<feature type="transmembrane region" description="Helical" evidence="6">
    <location>
        <begin position="420"/>
        <end position="438"/>
    </location>
</feature>
<dbReference type="Pfam" id="PF01040">
    <property type="entry name" value="UbiA"/>
    <property type="match status" value="1"/>
</dbReference>
<dbReference type="InterPro" id="IPR023214">
    <property type="entry name" value="HAD_sf"/>
</dbReference>
<evidence type="ECO:0000256" key="3">
    <source>
        <dbReference type="ARBA" id="ARBA00022692"/>
    </source>
</evidence>